<comment type="caution">
    <text evidence="2">The sequence shown here is derived from an EMBL/GenBank/DDBJ whole genome shotgun (WGS) entry which is preliminary data.</text>
</comment>
<keyword evidence="1" id="KW-1133">Transmembrane helix</keyword>
<dbReference type="STRING" id="336566.ABB30_03620"/>
<evidence type="ECO:0000256" key="1">
    <source>
        <dbReference type="SAM" id="Phobius"/>
    </source>
</evidence>
<evidence type="ECO:0000313" key="3">
    <source>
        <dbReference type="Proteomes" id="UP000050956"/>
    </source>
</evidence>
<feature type="transmembrane region" description="Helical" evidence="1">
    <location>
        <begin position="27"/>
        <end position="48"/>
    </location>
</feature>
<organism evidence="2 3">
    <name type="scientific">Stenotrophomonas ginsengisoli</name>
    <dbReference type="NCBI Taxonomy" id="336566"/>
    <lineage>
        <taxon>Bacteria</taxon>
        <taxon>Pseudomonadati</taxon>
        <taxon>Pseudomonadota</taxon>
        <taxon>Gammaproteobacteria</taxon>
        <taxon>Lysobacterales</taxon>
        <taxon>Lysobacteraceae</taxon>
        <taxon>Stenotrophomonas</taxon>
    </lineage>
</organism>
<dbReference type="AlphaFoldDB" id="A0A0R0D844"/>
<gene>
    <name evidence="2" type="ORF">ABB30_03620</name>
</gene>
<accession>A0A0R0D844</accession>
<proteinExistence type="predicted"/>
<evidence type="ECO:0000313" key="2">
    <source>
        <dbReference type="EMBL" id="KRG78415.1"/>
    </source>
</evidence>
<keyword evidence="1" id="KW-0812">Transmembrane</keyword>
<name>A0A0R0D844_9GAMM</name>
<dbReference type="OrthoDB" id="9962865at2"/>
<reference evidence="2 3" key="1">
    <citation type="submission" date="2015-05" db="EMBL/GenBank/DDBJ databases">
        <title>Genome sequencing and analysis of members of genus Stenotrophomonas.</title>
        <authorList>
            <person name="Patil P.P."/>
            <person name="Midha S."/>
            <person name="Patil P.B."/>
        </authorList>
    </citation>
    <scope>NUCLEOTIDE SEQUENCE [LARGE SCALE GENOMIC DNA]</scope>
    <source>
        <strain evidence="2 3">DSM 24757</strain>
    </source>
</reference>
<dbReference type="RefSeq" id="WP_057636953.1">
    <property type="nucleotide sequence ID" value="NZ_LDJM01000010.1"/>
</dbReference>
<protein>
    <submittedName>
        <fullName evidence="2">Uncharacterized protein</fullName>
    </submittedName>
</protein>
<sequence length="117" mass="12429">MTTAAPTSTTDAAIAFREEGSSTGADAAQALGMTVLLLAVVVVGLWVARRRGWLQHWLGAAVLARPAGSADLKLVHTLRLSPRTSVHRIQNGSESFLLVESSAQVTLQRVEQHDATT</sequence>
<dbReference type="PATRIC" id="fig|336566.3.peg.54"/>
<dbReference type="EMBL" id="LDJM01000010">
    <property type="protein sequence ID" value="KRG78415.1"/>
    <property type="molecule type" value="Genomic_DNA"/>
</dbReference>
<dbReference type="Proteomes" id="UP000050956">
    <property type="component" value="Unassembled WGS sequence"/>
</dbReference>
<keyword evidence="1" id="KW-0472">Membrane</keyword>
<keyword evidence="3" id="KW-1185">Reference proteome</keyword>